<dbReference type="GO" id="GO:0046872">
    <property type="term" value="F:metal ion binding"/>
    <property type="evidence" value="ECO:0007669"/>
    <property type="project" value="InterPro"/>
</dbReference>
<dbReference type="PANTHER" id="PTHR43585">
    <property type="entry name" value="FUMIPYRROLE BIOSYNTHESIS PROTEIN C"/>
    <property type="match status" value="1"/>
</dbReference>
<dbReference type="EMBL" id="CP001968">
    <property type="protein sequence ID" value="ADD68580.1"/>
    <property type="molecule type" value="Genomic_DNA"/>
</dbReference>
<dbReference type="GO" id="GO:0005524">
    <property type="term" value="F:ATP binding"/>
    <property type="evidence" value="ECO:0007669"/>
    <property type="project" value="UniProtKB-UniRule"/>
</dbReference>
<dbReference type="InterPro" id="IPR011761">
    <property type="entry name" value="ATP-grasp"/>
</dbReference>
<evidence type="ECO:0000256" key="4">
    <source>
        <dbReference type="PROSITE-ProRule" id="PRU00409"/>
    </source>
</evidence>
<dbReference type="SUPFAM" id="SSF56059">
    <property type="entry name" value="Glutathione synthetase ATP-binding domain-like"/>
    <property type="match status" value="1"/>
</dbReference>
<evidence type="ECO:0000313" key="7">
    <source>
        <dbReference type="Proteomes" id="UP000002012"/>
    </source>
</evidence>
<dbReference type="GO" id="GO:0016874">
    <property type="term" value="F:ligase activity"/>
    <property type="evidence" value="ECO:0007669"/>
    <property type="project" value="UniProtKB-KW"/>
</dbReference>
<dbReference type="PaxDb" id="522772-Dacet_1816"/>
<dbReference type="Gene3D" id="3.30.470.20">
    <property type="entry name" value="ATP-grasp fold, B domain"/>
    <property type="match status" value="1"/>
</dbReference>
<dbReference type="PANTHER" id="PTHR43585:SF2">
    <property type="entry name" value="ATP-GRASP ENZYME FSQD"/>
    <property type="match status" value="1"/>
</dbReference>
<feature type="domain" description="ATP-grasp" evidence="5">
    <location>
        <begin position="91"/>
        <end position="297"/>
    </location>
</feature>
<dbReference type="AlphaFoldDB" id="D4H0R7"/>
<dbReference type="Pfam" id="PF13535">
    <property type="entry name" value="ATP-grasp_4"/>
    <property type="match status" value="1"/>
</dbReference>
<keyword evidence="2 4" id="KW-0547">Nucleotide-binding</keyword>
<dbReference type="Proteomes" id="UP000002012">
    <property type="component" value="Chromosome"/>
</dbReference>
<dbReference type="STRING" id="522772.Dacet_1816"/>
<evidence type="ECO:0000259" key="5">
    <source>
        <dbReference type="PROSITE" id="PS50975"/>
    </source>
</evidence>
<reference evidence="6 7" key="1">
    <citation type="journal article" date="2010" name="Stand. Genomic Sci.">
        <title>Complete genome sequence of Denitrovibrio acetiphilus type strain (N2460).</title>
        <authorList>
            <person name="Kiss H."/>
            <person name="Lang E."/>
            <person name="Lapidus A."/>
            <person name="Copeland A."/>
            <person name="Nolan M."/>
            <person name="Glavina Del Rio T."/>
            <person name="Chen F."/>
            <person name="Lucas S."/>
            <person name="Tice H."/>
            <person name="Cheng J.F."/>
            <person name="Han C."/>
            <person name="Goodwin L."/>
            <person name="Pitluck S."/>
            <person name="Liolios K."/>
            <person name="Pati A."/>
            <person name="Ivanova N."/>
            <person name="Mavromatis K."/>
            <person name="Chen A."/>
            <person name="Palaniappan K."/>
            <person name="Land M."/>
            <person name="Hauser L."/>
            <person name="Chang Y.J."/>
            <person name="Jeffries C.D."/>
            <person name="Detter J.C."/>
            <person name="Brettin T."/>
            <person name="Spring S."/>
            <person name="Rohde M."/>
            <person name="Goker M."/>
            <person name="Woyke T."/>
            <person name="Bristow J."/>
            <person name="Eisen J.A."/>
            <person name="Markowitz V."/>
            <person name="Hugenholtz P."/>
            <person name="Kyrpides N.C."/>
            <person name="Klenk H.P."/>
        </authorList>
    </citation>
    <scope>NUCLEOTIDE SEQUENCE [LARGE SCALE GENOMIC DNA]</scope>
    <source>
        <strain evidence="7">DSM 12809 / NBRC 114555 / N2460</strain>
    </source>
</reference>
<protein>
    <recommendedName>
        <fullName evidence="5">ATP-grasp domain-containing protein</fullName>
    </recommendedName>
</protein>
<evidence type="ECO:0000256" key="3">
    <source>
        <dbReference type="ARBA" id="ARBA00022840"/>
    </source>
</evidence>
<evidence type="ECO:0000313" key="6">
    <source>
        <dbReference type="EMBL" id="ADD68580.1"/>
    </source>
</evidence>
<sequence>MFILDEPFASGILLDTLKRNRYPVLLNDFVKTLPEYEKLTLLSEERFIDRFKTKPLIYTNSENAIKWINDNLMFSDLIERIDTFKNKGKFRDILSGMYPDFYYKEVLLEEIEQLKLKDLKFPFIIKPSVGFFSLGVHYVEDADSWKAVREKLLEETVKIKDYYPEDVLDSSGFIIEEVIDGVEYAIDGYYDSYGEPVILNVLKHYFAGKDDVSDRVYVTSVPIVREVQDKVMRFLKSLSRLTVVKDFPFHLEIRIDTDGDMIPIEMNPMRFAGWCCTDISVFGYGLNTYECFMKNIKPDWDDIEQRCGDSVYSMCVIEKGSHIDDLLLKGFDYDKLCSTFSNVLDIRKTDFMRYGVFAFIFVQVESEDSPELKNILNSDLNEFIIYE</sequence>
<dbReference type="InParanoid" id="D4H0R7"/>
<dbReference type="InterPro" id="IPR052032">
    <property type="entry name" value="ATP-dep_AA_Ligase"/>
</dbReference>
<dbReference type="PROSITE" id="PS50975">
    <property type="entry name" value="ATP_GRASP"/>
    <property type="match status" value="1"/>
</dbReference>
<organism evidence="6 7">
    <name type="scientific">Denitrovibrio acetiphilus (strain DSM 12809 / NBRC 114555 / N2460)</name>
    <dbReference type="NCBI Taxonomy" id="522772"/>
    <lineage>
        <taxon>Bacteria</taxon>
        <taxon>Pseudomonadati</taxon>
        <taxon>Deferribacterota</taxon>
        <taxon>Deferribacteres</taxon>
        <taxon>Deferribacterales</taxon>
        <taxon>Geovibrionaceae</taxon>
        <taxon>Denitrovibrio</taxon>
    </lineage>
</organism>
<dbReference type="KEGG" id="dap:Dacet_1816"/>
<gene>
    <name evidence="6" type="ordered locus">Dacet_1816</name>
</gene>
<evidence type="ECO:0000256" key="2">
    <source>
        <dbReference type="ARBA" id="ARBA00022741"/>
    </source>
</evidence>
<dbReference type="RefSeq" id="WP_013011090.1">
    <property type="nucleotide sequence ID" value="NC_013943.1"/>
</dbReference>
<accession>D4H0R7</accession>
<keyword evidence="3 4" id="KW-0067">ATP-binding</keyword>
<proteinExistence type="predicted"/>
<keyword evidence="7" id="KW-1185">Reference proteome</keyword>
<dbReference type="OrthoDB" id="6964321at2"/>
<dbReference type="HOGENOM" id="CLU_061134_0_0_0"/>
<name>D4H0R7_DENA2</name>
<dbReference type="eggNOG" id="COG0189">
    <property type="taxonomic scope" value="Bacteria"/>
</dbReference>
<evidence type="ECO:0000256" key="1">
    <source>
        <dbReference type="ARBA" id="ARBA00022598"/>
    </source>
</evidence>
<keyword evidence="1" id="KW-0436">Ligase</keyword>